<proteinExistence type="predicted"/>
<sequence length="254" mass="26282">MNPSIKGRFSSLDQADLLPDDIQTIVQGYGSGKGSVKPLGGSPTPPPKPPTSSNKAVIRGTVGADTLIGGSNSQRIVGKRGNDVINGKGGNDKLIGDHGNDRLLGGSGNDQLLGGANNDQLLGGTGNDTLLGGDGNDILQGAWRRRSAEKDVMTGGRGRDTFVLGNESGTLYDDGNAKSKGTKNYALITDLNVSQGDIIQLSDNYNYRLGSSPKGVDSGRALFIDNGAGQQDELIAVIRGASNLNLNSSTFNLV</sequence>
<dbReference type="InterPro" id="IPR011049">
    <property type="entry name" value="Serralysin-like_metalloprot_C"/>
</dbReference>
<keyword evidence="5" id="KW-1185">Reference proteome</keyword>
<evidence type="ECO:0000313" key="4">
    <source>
        <dbReference type="EMBL" id="MBE9066248.1"/>
    </source>
</evidence>
<dbReference type="AlphaFoldDB" id="A0A928X471"/>
<dbReference type="PANTHER" id="PTHR38340:SF1">
    <property type="entry name" value="S-LAYER PROTEIN"/>
    <property type="match status" value="1"/>
</dbReference>
<dbReference type="SUPFAM" id="SSF51120">
    <property type="entry name" value="beta-Roll"/>
    <property type="match status" value="1"/>
</dbReference>
<comment type="caution">
    <text evidence="4">The sequence shown here is derived from an EMBL/GenBank/DDBJ whole genome shotgun (WGS) entry which is preliminary data.</text>
</comment>
<dbReference type="Pfam" id="PF00353">
    <property type="entry name" value="HemolysinCabind"/>
    <property type="match status" value="3"/>
</dbReference>
<dbReference type="Proteomes" id="UP000615026">
    <property type="component" value="Unassembled WGS sequence"/>
</dbReference>
<comment type="subcellular location">
    <subcellularLocation>
        <location evidence="1">Secreted</location>
    </subcellularLocation>
</comment>
<dbReference type="InterPro" id="IPR050557">
    <property type="entry name" value="RTX_toxin/Mannuronan_C5-epim"/>
</dbReference>
<feature type="region of interest" description="Disordered" evidence="3">
    <location>
        <begin position="28"/>
        <end position="54"/>
    </location>
</feature>
<evidence type="ECO:0008006" key="6">
    <source>
        <dbReference type="Google" id="ProtNLM"/>
    </source>
</evidence>
<gene>
    <name evidence="4" type="ORF">IQ260_06245</name>
</gene>
<evidence type="ECO:0000256" key="1">
    <source>
        <dbReference type="ARBA" id="ARBA00004613"/>
    </source>
</evidence>
<keyword evidence="2" id="KW-0964">Secreted</keyword>
<reference evidence="4" key="1">
    <citation type="submission" date="2020-10" db="EMBL/GenBank/DDBJ databases">
        <authorList>
            <person name="Castelo-Branco R."/>
            <person name="Eusebio N."/>
            <person name="Adriana R."/>
            <person name="Vieira A."/>
            <person name="Brugerolle De Fraissinette N."/>
            <person name="Rezende De Castro R."/>
            <person name="Schneider M.P."/>
            <person name="Vasconcelos V."/>
            <person name="Leao P.N."/>
        </authorList>
    </citation>
    <scope>NUCLEOTIDE SEQUENCE</scope>
    <source>
        <strain evidence="4">LEGE 11479</strain>
    </source>
</reference>
<accession>A0A928X471</accession>
<protein>
    <recommendedName>
        <fullName evidence="6">Calcium-binding protein</fullName>
    </recommendedName>
</protein>
<dbReference type="GO" id="GO:0005509">
    <property type="term" value="F:calcium ion binding"/>
    <property type="evidence" value="ECO:0007669"/>
    <property type="project" value="InterPro"/>
</dbReference>
<dbReference type="InterPro" id="IPR001343">
    <property type="entry name" value="Hemolysn_Ca-bd"/>
</dbReference>
<dbReference type="PROSITE" id="PS00330">
    <property type="entry name" value="HEMOLYSIN_CALCIUM"/>
    <property type="match status" value="3"/>
</dbReference>
<evidence type="ECO:0000256" key="2">
    <source>
        <dbReference type="ARBA" id="ARBA00022525"/>
    </source>
</evidence>
<dbReference type="PANTHER" id="PTHR38340">
    <property type="entry name" value="S-LAYER PROTEIN"/>
    <property type="match status" value="1"/>
</dbReference>
<dbReference type="EMBL" id="JADEXP010000034">
    <property type="protein sequence ID" value="MBE9066248.1"/>
    <property type="molecule type" value="Genomic_DNA"/>
</dbReference>
<evidence type="ECO:0000313" key="5">
    <source>
        <dbReference type="Proteomes" id="UP000615026"/>
    </source>
</evidence>
<organism evidence="4 5">
    <name type="scientific">Leptolyngbya cf. ectocarpi LEGE 11479</name>
    <dbReference type="NCBI Taxonomy" id="1828722"/>
    <lineage>
        <taxon>Bacteria</taxon>
        <taxon>Bacillati</taxon>
        <taxon>Cyanobacteriota</taxon>
        <taxon>Cyanophyceae</taxon>
        <taxon>Leptolyngbyales</taxon>
        <taxon>Leptolyngbyaceae</taxon>
        <taxon>Leptolyngbya group</taxon>
        <taxon>Leptolyngbya</taxon>
    </lineage>
</organism>
<evidence type="ECO:0000256" key="3">
    <source>
        <dbReference type="SAM" id="MobiDB-lite"/>
    </source>
</evidence>
<dbReference type="GO" id="GO:0005576">
    <property type="term" value="C:extracellular region"/>
    <property type="evidence" value="ECO:0007669"/>
    <property type="project" value="UniProtKB-SubCell"/>
</dbReference>
<dbReference type="Gene3D" id="2.150.10.10">
    <property type="entry name" value="Serralysin-like metalloprotease, C-terminal"/>
    <property type="match status" value="2"/>
</dbReference>
<dbReference type="PRINTS" id="PR00313">
    <property type="entry name" value="CABNDNGRPT"/>
</dbReference>
<name>A0A928X471_LEPEC</name>
<dbReference type="InterPro" id="IPR018511">
    <property type="entry name" value="Hemolysin-typ_Ca-bd_CS"/>
</dbReference>